<dbReference type="InterPro" id="IPR002178">
    <property type="entry name" value="PTS_EIIA_type-2_dom"/>
</dbReference>
<proteinExistence type="predicted"/>
<name>A0A0R1Q1Q4_9LACO</name>
<dbReference type="Pfam" id="PF00359">
    <property type="entry name" value="PTS_EIIA_2"/>
    <property type="match status" value="1"/>
</dbReference>
<protein>
    <recommendedName>
        <fullName evidence="1">PTS EIIA type-2 domain-containing protein</fullName>
    </recommendedName>
</protein>
<keyword evidence="3" id="KW-1185">Reference proteome</keyword>
<evidence type="ECO:0000313" key="2">
    <source>
        <dbReference type="EMBL" id="KRL36708.1"/>
    </source>
</evidence>
<evidence type="ECO:0000259" key="1">
    <source>
        <dbReference type="PROSITE" id="PS51094"/>
    </source>
</evidence>
<dbReference type="InterPro" id="IPR016152">
    <property type="entry name" value="PTrfase/Anion_transptr"/>
</dbReference>
<gene>
    <name evidence="2" type="ORF">FD01_GL002938</name>
</gene>
<feature type="domain" description="PTS EIIA type-2" evidence="1">
    <location>
        <begin position="2"/>
        <end position="123"/>
    </location>
</feature>
<accession>A0A0R1Q1Q4</accession>
<evidence type="ECO:0000313" key="3">
    <source>
        <dbReference type="Proteomes" id="UP000051790"/>
    </source>
</evidence>
<comment type="caution">
    <text evidence="2">The sequence shown here is derived from an EMBL/GenBank/DDBJ whole genome shotgun (WGS) entry which is preliminary data.</text>
</comment>
<dbReference type="RefSeq" id="WP_056965258.1">
    <property type="nucleotide sequence ID" value="NZ_AZEU01000330.1"/>
</dbReference>
<organism evidence="2 3">
    <name type="scientific">Lacticaseibacillus manihotivorans DSM 13343 = JCM 12514</name>
    <dbReference type="NCBI Taxonomy" id="1423769"/>
    <lineage>
        <taxon>Bacteria</taxon>
        <taxon>Bacillati</taxon>
        <taxon>Bacillota</taxon>
        <taxon>Bacilli</taxon>
        <taxon>Lactobacillales</taxon>
        <taxon>Lactobacillaceae</taxon>
        <taxon>Lacticaseibacillus</taxon>
    </lineage>
</organism>
<sequence>MFALLKKQVLVNVELKDPSELTAIAKVASFAGEKLDLASQTLRSGFLASEASGARIVSGHIALTHASSPDVKKVEVVIVNFDAAIAWGENAQVDTVVGVIVPESADTDAAMQAVLGKLESWKA</sequence>
<dbReference type="Gene3D" id="3.40.930.10">
    <property type="entry name" value="Mannitol-specific EII, Chain A"/>
    <property type="match status" value="1"/>
</dbReference>
<dbReference type="PROSITE" id="PS51094">
    <property type="entry name" value="PTS_EIIA_TYPE_2"/>
    <property type="match status" value="1"/>
</dbReference>
<dbReference type="EMBL" id="AZEU01000330">
    <property type="protein sequence ID" value="KRL36708.1"/>
    <property type="molecule type" value="Genomic_DNA"/>
</dbReference>
<dbReference type="AlphaFoldDB" id="A0A0R1Q1Q4"/>
<dbReference type="Proteomes" id="UP000051790">
    <property type="component" value="Unassembled WGS sequence"/>
</dbReference>
<dbReference type="OrthoDB" id="2310572at2"/>
<reference evidence="2 3" key="1">
    <citation type="journal article" date="2015" name="Genome Announc.">
        <title>Expanding the biotechnology potential of lactobacilli through comparative genomics of 213 strains and associated genera.</title>
        <authorList>
            <person name="Sun Z."/>
            <person name="Harris H.M."/>
            <person name="McCann A."/>
            <person name="Guo C."/>
            <person name="Argimon S."/>
            <person name="Zhang W."/>
            <person name="Yang X."/>
            <person name="Jeffery I.B."/>
            <person name="Cooney J.C."/>
            <person name="Kagawa T.F."/>
            <person name="Liu W."/>
            <person name="Song Y."/>
            <person name="Salvetti E."/>
            <person name="Wrobel A."/>
            <person name="Rasinkangas P."/>
            <person name="Parkhill J."/>
            <person name="Rea M.C."/>
            <person name="O'Sullivan O."/>
            <person name="Ritari J."/>
            <person name="Douillard F.P."/>
            <person name="Paul Ross R."/>
            <person name="Yang R."/>
            <person name="Briner A.E."/>
            <person name="Felis G.E."/>
            <person name="de Vos W.M."/>
            <person name="Barrangou R."/>
            <person name="Klaenhammer T.R."/>
            <person name="Caufield P.W."/>
            <person name="Cui Y."/>
            <person name="Zhang H."/>
            <person name="O'Toole P.W."/>
        </authorList>
    </citation>
    <scope>NUCLEOTIDE SEQUENCE [LARGE SCALE GENOMIC DNA]</scope>
    <source>
        <strain evidence="2 3">DSM 13343</strain>
    </source>
</reference>
<dbReference type="SUPFAM" id="SSF55804">
    <property type="entry name" value="Phoshotransferase/anion transport protein"/>
    <property type="match status" value="1"/>
</dbReference>
<dbReference type="PATRIC" id="fig|1423769.4.peg.3168"/>